<protein>
    <submittedName>
        <fullName evidence="2">Uncharacterized protein</fullName>
    </submittedName>
</protein>
<evidence type="ECO:0000256" key="1">
    <source>
        <dbReference type="SAM" id="MobiDB-lite"/>
    </source>
</evidence>
<gene>
    <name evidence="2" type="ORF">P43SY_002084</name>
</gene>
<dbReference type="SUPFAM" id="SSF48371">
    <property type="entry name" value="ARM repeat"/>
    <property type="match status" value="1"/>
</dbReference>
<organism evidence="2 3">
    <name type="scientific">Pythium insidiosum</name>
    <name type="common">Pythiosis disease agent</name>
    <dbReference type="NCBI Taxonomy" id="114742"/>
    <lineage>
        <taxon>Eukaryota</taxon>
        <taxon>Sar</taxon>
        <taxon>Stramenopiles</taxon>
        <taxon>Oomycota</taxon>
        <taxon>Peronosporomycetes</taxon>
        <taxon>Pythiales</taxon>
        <taxon>Pythiaceae</taxon>
        <taxon>Pythium</taxon>
    </lineage>
</organism>
<dbReference type="AlphaFoldDB" id="A0AAD5QEB8"/>
<comment type="caution">
    <text evidence="2">The sequence shown here is derived from an EMBL/GenBank/DDBJ whole genome shotgun (WGS) entry which is preliminary data.</text>
</comment>
<dbReference type="Proteomes" id="UP001209570">
    <property type="component" value="Unassembled WGS sequence"/>
</dbReference>
<dbReference type="EMBL" id="JAKCXM010000014">
    <property type="protein sequence ID" value="KAJ0408114.1"/>
    <property type="molecule type" value="Genomic_DNA"/>
</dbReference>
<reference evidence="2" key="1">
    <citation type="submission" date="2021-12" db="EMBL/GenBank/DDBJ databases">
        <title>Prjna785345.</title>
        <authorList>
            <person name="Rujirawat T."/>
            <person name="Krajaejun T."/>
        </authorList>
    </citation>
    <scope>NUCLEOTIDE SEQUENCE</scope>
    <source>
        <strain evidence="2">Pi057C3</strain>
    </source>
</reference>
<name>A0AAD5QEB8_PYTIN</name>
<feature type="compositionally biased region" description="Low complexity" evidence="1">
    <location>
        <begin position="356"/>
        <end position="366"/>
    </location>
</feature>
<dbReference type="InterPro" id="IPR016024">
    <property type="entry name" value="ARM-type_fold"/>
</dbReference>
<feature type="compositionally biased region" description="Polar residues" evidence="1">
    <location>
        <begin position="344"/>
        <end position="354"/>
    </location>
</feature>
<keyword evidence="3" id="KW-1185">Reference proteome</keyword>
<feature type="region of interest" description="Disordered" evidence="1">
    <location>
        <begin position="330"/>
        <end position="366"/>
    </location>
</feature>
<evidence type="ECO:0000313" key="3">
    <source>
        <dbReference type="Proteomes" id="UP001209570"/>
    </source>
</evidence>
<proteinExistence type="predicted"/>
<sequence>MRVDGPMERLAACVEELRASSGGSAELQAHQLRLLRELTALRTHWPTARPSPALFQLLLQALLAYSGNFSGSSSVVASGASSSMTLPLLSAAATTSESVHQLLCELLARAYDYSSAPTINEHMTGRHASIYVRTSLVMVIARLRLQDVYQFCPEAIAFASKNIKGADFYMRQCLLESVARILAHGAPRLLVYLADAMKIVGKTFQDKTPEVRLATASLLHVIATHTTAWGSASQAASGAAAAAAGAVANGSSSASGSAGGNAAAAVNGGSATAMNASMGATAQQHGVTLEAIVQIAYKGMDDDAPEARRAFAVVVGVVLAKFATGGAYDLSTEAGRGNDDDGQHTGNEGENGQPGSTGKSKSSGFKLAGMHVPGMSTLHLSVSLSRRKTAAADFSSIANVILRPGHPQQKAVLFVQHAPLLAVSLGGITERR</sequence>
<accession>A0AAD5QEB8</accession>
<evidence type="ECO:0000313" key="2">
    <source>
        <dbReference type="EMBL" id="KAJ0408114.1"/>
    </source>
</evidence>